<dbReference type="InterPro" id="IPR027421">
    <property type="entry name" value="DNA_pol_lamdba_lyase_dom_sf"/>
</dbReference>
<keyword evidence="5" id="KW-0239">DNA-directed DNA polymerase</keyword>
<comment type="catalytic activity">
    <reaction evidence="7">
        <text>DNA(n) + a 2'-deoxyribonucleoside 5'-triphosphate = DNA(n+1) + diphosphate</text>
        <dbReference type="Rhea" id="RHEA:22508"/>
        <dbReference type="Rhea" id="RHEA-COMP:17339"/>
        <dbReference type="Rhea" id="RHEA-COMP:17340"/>
        <dbReference type="ChEBI" id="CHEBI:33019"/>
        <dbReference type="ChEBI" id="CHEBI:61560"/>
        <dbReference type="ChEBI" id="CHEBI:173112"/>
        <dbReference type="EC" id="2.7.7.7"/>
    </reaction>
</comment>
<dbReference type="Gene3D" id="3.30.210.10">
    <property type="entry name" value="DNA polymerase, thumb domain"/>
    <property type="match status" value="1"/>
</dbReference>
<evidence type="ECO:0000313" key="10">
    <source>
        <dbReference type="EMBL" id="PLX15853.1"/>
    </source>
</evidence>
<evidence type="ECO:0000256" key="4">
    <source>
        <dbReference type="ARBA" id="ARBA00022763"/>
    </source>
</evidence>
<accession>A0A2N5ZAY9</accession>
<dbReference type="Pfam" id="PF02811">
    <property type="entry name" value="PHP"/>
    <property type="match status" value="1"/>
</dbReference>
<dbReference type="InterPro" id="IPR002054">
    <property type="entry name" value="DNA-dir_DNA_pol_X"/>
</dbReference>
<dbReference type="InterPro" id="IPR022311">
    <property type="entry name" value="PolX-like"/>
</dbReference>
<dbReference type="InterPro" id="IPR029398">
    <property type="entry name" value="PolB_thumb"/>
</dbReference>
<organism evidence="10 11">
    <name type="scientific">Muiribacterium halophilum</name>
    <dbReference type="NCBI Taxonomy" id="2053465"/>
    <lineage>
        <taxon>Bacteria</taxon>
        <taxon>Candidatus Muiribacteriota</taxon>
        <taxon>Candidatus Muiribacteriia</taxon>
        <taxon>Candidatus Muiribacteriales</taxon>
        <taxon>Candidatus Muiribacteriaceae</taxon>
        <taxon>Candidatus Muiribacterium</taxon>
    </lineage>
</organism>
<keyword evidence="2" id="KW-0808">Transferase</keyword>
<evidence type="ECO:0000259" key="9">
    <source>
        <dbReference type="SMART" id="SM00483"/>
    </source>
</evidence>
<gene>
    <name evidence="10" type="ORF">C0601_11955</name>
</gene>
<dbReference type="InterPro" id="IPR043519">
    <property type="entry name" value="NT_sf"/>
</dbReference>
<dbReference type="Pfam" id="PF14520">
    <property type="entry name" value="HHH_5"/>
    <property type="match status" value="1"/>
</dbReference>
<evidence type="ECO:0000256" key="5">
    <source>
        <dbReference type="ARBA" id="ARBA00022932"/>
    </source>
</evidence>
<evidence type="ECO:0000256" key="3">
    <source>
        <dbReference type="ARBA" id="ARBA00022695"/>
    </source>
</evidence>
<sequence length="572" mass="65235">MITKEDVIKKLELFSTCLELSGANIFKVRAYHNASISLESVQNFKELIGERKLHTIRGIGNDISHQIYELNETGNIKALKDLKSSLPDGLFYMLKIEGLGPKRVRALYKELKIDNLKKLKKACEGGTLLKLNGFGPVLRSNILKGIEFLEKNSQRYTVDIATDISEKVIKKLKTLSKISKIEIAGSLRRKRETVKDIDILISGASPDEVSKKISDMKEFKEFISKGDTKIAFKLRNGFHVDIRIVKDNEFVTALHHFTGSKEHNVQLRHLSKEFDIKINEYGLEKKEKVIHPESEEELFNILNMEYIPPELREGRGELEAAKKNRIPKLIQLSDLKGIVHVHTLFYDGKKTLEELADFVKRSGFSYIVVTDHSQSSRIANGMKLDKLHFYLSEIDSINKKYGEKLLVKGIECDILTSGELDYPNHVLENFEVVIGSVHSGFSMDKASMTKRLLRAIDNPYMNVLGHISGRLLTKRKAYDFDKEKVFSSAIDSGVYLEINSNPYRLDVDWRYIKNLKEAGMKFLITPDAHSIEDIENIKYGVGIARKGWLEEKDVINTHEVYDFLKALKGVKA</sequence>
<keyword evidence="4" id="KW-0227">DNA damage</keyword>
<dbReference type="GO" id="GO:0042578">
    <property type="term" value="F:phosphoric ester hydrolase activity"/>
    <property type="evidence" value="ECO:0007669"/>
    <property type="project" value="TreeGrafter"/>
</dbReference>
<dbReference type="InterPro" id="IPR010996">
    <property type="entry name" value="HHH_MUS81"/>
</dbReference>
<reference evidence="10 11" key="1">
    <citation type="submission" date="2017-11" db="EMBL/GenBank/DDBJ databases">
        <title>Genome-resolved metagenomics identifies genetic mobility, metabolic interactions, and unexpected diversity in perchlorate-reducing communities.</title>
        <authorList>
            <person name="Barnum T.P."/>
            <person name="Figueroa I.A."/>
            <person name="Carlstrom C.I."/>
            <person name="Lucas L.N."/>
            <person name="Engelbrektson A.L."/>
            <person name="Coates J.D."/>
        </authorList>
    </citation>
    <scope>NUCLEOTIDE SEQUENCE [LARGE SCALE GENOMIC DNA]</scope>
    <source>
        <strain evidence="10">BM706</strain>
    </source>
</reference>
<comment type="caution">
    <text evidence="10">The sequence shown here is derived from an EMBL/GenBank/DDBJ whole genome shotgun (WGS) entry which is preliminary data.</text>
</comment>
<dbReference type="Pfam" id="PF14716">
    <property type="entry name" value="HHH_8"/>
    <property type="match status" value="1"/>
</dbReference>
<feature type="domain" description="Polymerase/histidinol phosphatase N-terminal" evidence="8">
    <location>
        <begin position="337"/>
        <end position="416"/>
    </location>
</feature>
<dbReference type="PANTHER" id="PTHR36928:SF1">
    <property type="entry name" value="PHOSPHATASE YCDX-RELATED"/>
    <property type="match status" value="1"/>
</dbReference>
<keyword evidence="10" id="KW-0269">Exonuclease</keyword>
<proteinExistence type="predicted"/>
<evidence type="ECO:0000256" key="2">
    <source>
        <dbReference type="ARBA" id="ARBA00022679"/>
    </source>
</evidence>
<dbReference type="InterPro" id="IPR037160">
    <property type="entry name" value="DNA_Pol_thumb_sf"/>
</dbReference>
<keyword evidence="10" id="KW-0540">Nuclease</keyword>
<evidence type="ECO:0000313" key="11">
    <source>
        <dbReference type="Proteomes" id="UP000234857"/>
    </source>
</evidence>
<dbReference type="GO" id="GO:0004527">
    <property type="term" value="F:exonuclease activity"/>
    <property type="evidence" value="ECO:0007669"/>
    <property type="project" value="UniProtKB-KW"/>
</dbReference>
<dbReference type="InterPro" id="IPR004013">
    <property type="entry name" value="PHP_dom"/>
</dbReference>
<dbReference type="InterPro" id="IPR050243">
    <property type="entry name" value="PHP_phosphatase"/>
</dbReference>
<dbReference type="SUPFAM" id="SSF81301">
    <property type="entry name" value="Nucleotidyltransferase"/>
    <property type="match status" value="1"/>
</dbReference>
<dbReference type="InterPro" id="IPR047967">
    <property type="entry name" value="PolX_PHP"/>
</dbReference>
<evidence type="ECO:0000256" key="6">
    <source>
        <dbReference type="ARBA" id="ARBA00023204"/>
    </source>
</evidence>
<keyword evidence="10" id="KW-0378">Hydrolase</keyword>
<dbReference type="GO" id="GO:0003887">
    <property type="term" value="F:DNA-directed DNA polymerase activity"/>
    <property type="evidence" value="ECO:0007669"/>
    <property type="project" value="UniProtKB-KW"/>
</dbReference>
<dbReference type="AlphaFoldDB" id="A0A2N5ZAY9"/>
<dbReference type="PANTHER" id="PTHR36928">
    <property type="entry name" value="PHOSPHATASE YCDX-RELATED"/>
    <property type="match status" value="1"/>
</dbReference>
<dbReference type="SMART" id="SM00481">
    <property type="entry name" value="POLIIIAc"/>
    <property type="match status" value="1"/>
</dbReference>
<dbReference type="NCBIfam" id="NF006375">
    <property type="entry name" value="PRK08609.1"/>
    <property type="match status" value="1"/>
</dbReference>
<dbReference type="EC" id="2.7.7.7" evidence="1"/>
<dbReference type="Pfam" id="PF14791">
    <property type="entry name" value="DNA_pol_B_thumb"/>
    <property type="match status" value="1"/>
</dbReference>
<evidence type="ECO:0000259" key="8">
    <source>
        <dbReference type="SMART" id="SM00481"/>
    </source>
</evidence>
<dbReference type="CDD" id="cd00141">
    <property type="entry name" value="NT_POLXc"/>
    <property type="match status" value="1"/>
</dbReference>
<dbReference type="SUPFAM" id="SSF47802">
    <property type="entry name" value="DNA polymerase beta, N-terminal domain-like"/>
    <property type="match status" value="1"/>
</dbReference>
<dbReference type="GO" id="GO:0008270">
    <property type="term" value="F:zinc ion binding"/>
    <property type="evidence" value="ECO:0007669"/>
    <property type="project" value="TreeGrafter"/>
</dbReference>
<evidence type="ECO:0000256" key="1">
    <source>
        <dbReference type="ARBA" id="ARBA00012417"/>
    </source>
</evidence>
<dbReference type="Gene3D" id="1.10.150.20">
    <property type="entry name" value="5' to 3' exonuclease, C-terminal subdomain"/>
    <property type="match status" value="1"/>
</dbReference>
<dbReference type="InterPro" id="IPR003141">
    <property type="entry name" value="Pol/His_phosphatase_N"/>
</dbReference>
<dbReference type="GO" id="GO:0005829">
    <property type="term" value="C:cytosol"/>
    <property type="evidence" value="ECO:0007669"/>
    <property type="project" value="TreeGrafter"/>
</dbReference>
<dbReference type="InterPro" id="IPR002008">
    <property type="entry name" value="DNA_pol_X_beta-like"/>
</dbReference>
<dbReference type="Gene3D" id="3.30.460.10">
    <property type="entry name" value="Beta Polymerase, domain 2"/>
    <property type="match status" value="1"/>
</dbReference>
<keyword evidence="6" id="KW-0234">DNA repair</keyword>
<name>A0A2N5ZAY9_MUIH1</name>
<dbReference type="Proteomes" id="UP000234857">
    <property type="component" value="Unassembled WGS sequence"/>
</dbReference>
<dbReference type="InterPro" id="IPR016195">
    <property type="entry name" value="Pol/histidinol_Pase-like"/>
</dbReference>
<dbReference type="EMBL" id="PKTG01000128">
    <property type="protein sequence ID" value="PLX15853.1"/>
    <property type="molecule type" value="Genomic_DNA"/>
</dbReference>
<feature type="domain" description="DNA-directed DNA polymerase X" evidence="9">
    <location>
        <begin position="1"/>
        <end position="313"/>
    </location>
</feature>
<dbReference type="Gene3D" id="1.10.150.110">
    <property type="entry name" value="DNA polymerase beta, N-terminal domain-like"/>
    <property type="match status" value="1"/>
</dbReference>
<dbReference type="SUPFAM" id="SSF89550">
    <property type="entry name" value="PHP domain-like"/>
    <property type="match status" value="1"/>
</dbReference>
<dbReference type="PIRSF" id="PIRSF005047">
    <property type="entry name" value="UCP005047_YshC"/>
    <property type="match status" value="1"/>
</dbReference>
<protein>
    <recommendedName>
        <fullName evidence="1">DNA-directed DNA polymerase</fullName>
        <ecNumber evidence="1">2.7.7.7</ecNumber>
    </recommendedName>
</protein>
<dbReference type="GO" id="GO:0006281">
    <property type="term" value="P:DNA repair"/>
    <property type="evidence" value="ECO:0007669"/>
    <property type="project" value="UniProtKB-KW"/>
</dbReference>
<dbReference type="PRINTS" id="PR00870">
    <property type="entry name" value="DNAPOLXBETA"/>
</dbReference>
<dbReference type="Gene3D" id="3.20.20.140">
    <property type="entry name" value="Metal-dependent hydrolases"/>
    <property type="match status" value="1"/>
</dbReference>
<evidence type="ECO:0000256" key="7">
    <source>
        <dbReference type="ARBA" id="ARBA00049244"/>
    </source>
</evidence>
<dbReference type="SMART" id="SM00483">
    <property type="entry name" value="POLXc"/>
    <property type="match status" value="1"/>
</dbReference>
<keyword evidence="3" id="KW-0548">Nucleotidyltransferase</keyword>
<dbReference type="GO" id="GO:0003677">
    <property type="term" value="F:DNA binding"/>
    <property type="evidence" value="ECO:0007669"/>
    <property type="project" value="InterPro"/>
</dbReference>
<dbReference type="CDD" id="cd07436">
    <property type="entry name" value="PHP_PolX"/>
    <property type="match status" value="1"/>
</dbReference>